<dbReference type="Pfam" id="PF12609">
    <property type="entry name" value="DUF3774"/>
    <property type="match status" value="1"/>
</dbReference>
<dbReference type="OrthoDB" id="10294357at2759"/>
<gene>
    <name evidence="1" type="ORF">MUK42_19258</name>
</gene>
<organism evidence="1 2">
    <name type="scientific">Musa troglodytarum</name>
    <name type="common">fe'i banana</name>
    <dbReference type="NCBI Taxonomy" id="320322"/>
    <lineage>
        <taxon>Eukaryota</taxon>
        <taxon>Viridiplantae</taxon>
        <taxon>Streptophyta</taxon>
        <taxon>Embryophyta</taxon>
        <taxon>Tracheophyta</taxon>
        <taxon>Spermatophyta</taxon>
        <taxon>Magnoliopsida</taxon>
        <taxon>Liliopsida</taxon>
        <taxon>Zingiberales</taxon>
        <taxon>Musaceae</taxon>
        <taxon>Musa</taxon>
    </lineage>
</organism>
<dbReference type="Proteomes" id="UP001055439">
    <property type="component" value="Chromosome 5"/>
</dbReference>
<accession>A0A9E7K546</accession>
<evidence type="ECO:0000313" key="1">
    <source>
        <dbReference type="EMBL" id="URE04207.1"/>
    </source>
</evidence>
<dbReference type="AlphaFoldDB" id="A0A9E7K546"/>
<evidence type="ECO:0000313" key="2">
    <source>
        <dbReference type="Proteomes" id="UP001055439"/>
    </source>
</evidence>
<sequence>MASTAGNNSLVAAASGATVEAPKDQAELFRWDHAMWSLRQQAKDGMGVEQWRAGGASCAERAKRTEASLSKVMYWDCWGPK</sequence>
<reference evidence="1" key="1">
    <citation type="submission" date="2022-05" db="EMBL/GenBank/DDBJ databases">
        <title>The Musa troglodytarum L. genome provides insights into the mechanism of non-climacteric behaviour and enrichment of carotenoids.</title>
        <authorList>
            <person name="Wang J."/>
        </authorList>
    </citation>
    <scope>NUCLEOTIDE SEQUENCE</scope>
    <source>
        <tissue evidence="1">Leaf</tissue>
    </source>
</reference>
<dbReference type="PANTHER" id="PTHR33090">
    <property type="entry name" value="DUF3774 DOMAIN PROTEIN-RELATED"/>
    <property type="match status" value="1"/>
</dbReference>
<keyword evidence="2" id="KW-1185">Reference proteome</keyword>
<protein>
    <submittedName>
        <fullName evidence="1">Uncharacterized protein</fullName>
    </submittedName>
</protein>
<proteinExistence type="predicted"/>
<dbReference type="InterPro" id="IPR022251">
    <property type="entry name" value="DUF3774_wound-induced"/>
</dbReference>
<name>A0A9E7K546_9LILI</name>
<dbReference type="EMBL" id="CP097507">
    <property type="protein sequence ID" value="URE04207.1"/>
    <property type="molecule type" value="Genomic_DNA"/>
</dbReference>